<dbReference type="Gene3D" id="3.40.50.300">
    <property type="entry name" value="P-loop containing nucleotide triphosphate hydrolases"/>
    <property type="match status" value="1"/>
</dbReference>
<dbReference type="PANTHER" id="PTHR43581">
    <property type="entry name" value="ATP/GTP PHOSPHATASE"/>
    <property type="match status" value="1"/>
</dbReference>
<dbReference type="AlphaFoldDB" id="A0A8E2VGJ9"/>
<evidence type="ECO:0000313" key="4">
    <source>
        <dbReference type="Proteomes" id="UP000244037"/>
    </source>
</evidence>
<dbReference type="InterPro" id="IPR051396">
    <property type="entry name" value="Bact_Antivir_Def_Nuclease"/>
</dbReference>
<reference evidence="3 4" key="1">
    <citation type="submission" date="2018-04" db="EMBL/GenBank/DDBJ databases">
        <title>Genomic Encyclopedia of Archaeal and Bacterial Type Strains, Phase II (KMG-II): from individual species to whole genera.</title>
        <authorList>
            <person name="Goeker M."/>
        </authorList>
    </citation>
    <scope>NUCLEOTIDE SEQUENCE [LARGE SCALE GENOMIC DNA]</scope>
    <source>
        <strain evidence="3 4">DSM 19783</strain>
    </source>
</reference>
<dbReference type="OrthoDB" id="3322489at2"/>
<dbReference type="InterPro" id="IPR041685">
    <property type="entry name" value="AAA_GajA/Old/RecF-like"/>
</dbReference>
<accession>A0A8E2VGJ9</accession>
<evidence type="ECO:0000259" key="2">
    <source>
        <dbReference type="Pfam" id="PF13175"/>
    </source>
</evidence>
<protein>
    <submittedName>
        <fullName evidence="3">Uncharacterized protein DUF3696</fullName>
    </submittedName>
</protein>
<dbReference type="RefSeq" id="WP_108028979.1">
    <property type="nucleotide sequence ID" value="NZ_QAYC01000031.1"/>
</dbReference>
<evidence type="ECO:0000313" key="3">
    <source>
        <dbReference type="EMBL" id="PTW37597.1"/>
    </source>
</evidence>
<gene>
    <name evidence="3" type="ORF">C8N38_13114</name>
</gene>
<dbReference type="SUPFAM" id="SSF52540">
    <property type="entry name" value="P-loop containing nucleoside triphosphate hydrolases"/>
    <property type="match status" value="1"/>
</dbReference>
<feature type="domain" description="DUF3696" evidence="1">
    <location>
        <begin position="471"/>
        <end position="510"/>
    </location>
</feature>
<dbReference type="EMBL" id="QAYC01000031">
    <property type="protein sequence ID" value="PTW37597.1"/>
    <property type="molecule type" value="Genomic_DNA"/>
</dbReference>
<name>A0A8E2VGJ9_9RHOB</name>
<dbReference type="PANTHER" id="PTHR43581:SF2">
    <property type="entry name" value="EXCINUCLEASE ATPASE SUBUNIT"/>
    <property type="match status" value="1"/>
</dbReference>
<dbReference type="InterPro" id="IPR022532">
    <property type="entry name" value="DUF3696"/>
</dbReference>
<sequence length="512" mass="56791">MAIKSIIVENYRGFHKETQLDVKPITILIGRNSSGKSSLIRLVPLLQQSISTASSAPLLWDGDLVDLGTITDVVSRKSPKSEVRIGFLFSAPDFSKQIRAFSRFFYYHEDVAELSEDSTDVKYIMRLANDNGRTLFSGVTLRINSQELVVDWDDNGLINRLELNGERYSLDNLSMMASTGDLVPSISRSPSMSETGGRTFTRPFFYPEFAEAVEKVLHGRLSGDKADFIASRLGFYPKERMKEQLLQLPHIVKKRVTEAKSAEISNLSFINQLPEILEYIKEEIQRCFLNSAYIGPARASTERFDRIQELAVDRLASGGENTAVYLHSMNDSDAATFNRLMNVATGHSVKAENSGPNHVSVLVSAPGTTEWENVADVGFGFSQIIPVVAQLHAVTERHVDNKRRSSSEAFYAVEQPELHLHPAMQGNLADLFASAVNNANDRQLGLRILAETHSQNIVTSLGFMIAAGNLQADDVSIVFVEKDSESGESSLRTMAFDENGEIPNWPIGFFSV</sequence>
<evidence type="ECO:0000259" key="1">
    <source>
        <dbReference type="Pfam" id="PF12476"/>
    </source>
</evidence>
<keyword evidence="4" id="KW-1185">Reference proteome</keyword>
<dbReference type="InterPro" id="IPR027417">
    <property type="entry name" value="P-loop_NTPase"/>
</dbReference>
<organism evidence="3 4">
    <name type="scientific">Rhodovulum kholense</name>
    <dbReference type="NCBI Taxonomy" id="453584"/>
    <lineage>
        <taxon>Bacteria</taxon>
        <taxon>Pseudomonadati</taxon>
        <taxon>Pseudomonadota</taxon>
        <taxon>Alphaproteobacteria</taxon>
        <taxon>Rhodobacterales</taxon>
        <taxon>Paracoccaceae</taxon>
        <taxon>Rhodovulum</taxon>
    </lineage>
</organism>
<dbReference type="Pfam" id="PF13175">
    <property type="entry name" value="AAA_15"/>
    <property type="match status" value="1"/>
</dbReference>
<dbReference type="Proteomes" id="UP000244037">
    <property type="component" value="Unassembled WGS sequence"/>
</dbReference>
<dbReference type="Pfam" id="PF12476">
    <property type="entry name" value="DUF3696"/>
    <property type="match status" value="1"/>
</dbReference>
<proteinExistence type="predicted"/>
<comment type="caution">
    <text evidence="3">The sequence shown here is derived from an EMBL/GenBank/DDBJ whole genome shotgun (WGS) entry which is preliminary data.</text>
</comment>
<feature type="domain" description="Endonuclease GajA/Old nuclease/RecF-like AAA" evidence="2">
    <location>
        <begin position="1"/>
        <end position="458"/>
    </location>
</feature>